<evidence type="ECO:0000256" key="6">
    <source>
        <dbReference type="ARBA" id="ARBA00022695"/>
    </source>
</evidence>
<keyword evidence="7" id="KW-0547">Nucleotide-binding</keyword>
<evidence type="ECO:0000256" key="7">
    <source>
        <dbReference type="ARBA" id="ARBA00022741"/>
    </source>
</evidence>
<keyword evidence="4" id="KW-0288">FMN</keyword>
<keyword evidence="5" id="KW-0808">Transferase</keyword>
<name>A0ABQ2UG15_9PSEU</name>
<dbReference type="EMBL" id="BMRE01000003">
    <property type="protein sequence ID" value="GGU23888.1"/>
    <property type="molecule type" value="Genomic_DNA"/>
</dbReference>
<evidence type="ECO:0000256" key="5">
    <source>
        <dbReference type="ARBA" id="ARBA00022679"/>
    </source>
</evidence>
<gene>
    <name evidence="12" type="ORF">GCM10010178_15090</name>
</gene>
<evidence type="ECO:0000259" key="11">
    <source>
        <dbReference type="Pfam" id="PF06574"/>
    </source>
</evidence>
<dbReference type="Gene3D" id="3.40.50.620">
    <property type="entry name" value="HUPs"/>
    <property type="match status" value="1"/>
</dbReference>
<protein>
    <recommendedName>
        <fullName evidence="2">FAD synthase</fullName>
        <ecNumber evidence="2">2.7.7.2</ecNumber>
    </recommendedName>
</protein>
<dbReference type="InterPro" id="IPR015864">
    <property type="entry name" value="FAD_synthase"/>
</dbReference>
<sequence length="95" mass="10118">MVLVTFDPHPARVLWPPRDTAALSTVDRRTELGRSLGVDAVLVLPFTRRSAALSPARGTPDGRLAHLIVSSGSVVVAGPDGPAVLEFIDRQGEHQ</sequence>
<reference evidence="13" key="1">
    <citation type="journal article" date="2019" name="Int. J. Syst. Evol. Microbiol.">
        <title>The Global Catalogue of Microorganisms (GCM) 10K type strain sequencing project: providing services to taxonomists for standard genome sequencing and annotation.</title>
        <authorList>
            <consortium name="The Broad Institute Genomics Platform"/>
            <consortium name="The Broad Institute Genome Sequencing Center for Infectious Disease"/>
            <person name="Wu L."/>
            <person name="Ma J."/>
        </authorList>
    </citation>
    <scope>NUCLEOTIDE SEQUENCE [LARGE SCALE GENOMIC DNA]</scope>
    <source>
        <strain evidence="13">JCM 3296</strain>
    </source>
</reference>
<evidence type="ECO:0000256" key="9">
    <source>
        <dbReference type="ARBA" id="ARBA00022840"/>
    </source>
</evidence>
<dbReference type="Proteomes" id="UP000649573">
    <property type="component" value="Unassembled WGS sequence"/>
</dbReference>
<evidence type="ECO:0000256" key="10">
    <source>
        <dbReference type="ARBA" id="ARBA00049494"/>
    </source>
</evidence>
<proteinExistence type="predicted"/>
<comment type="catalytic activity">
    <reaction evidence="10">
        <text>FMN + ATP + H(+) = FAD + diphosphate</text>
        <dbReference type="Rhea" id="RHEA:17237"/>
        <dbReference type="ChEBI" id="CHEBI:15378"/>
        <dbReference type="ChEBI" id="CHEBI:30616"/>
        <dbReference type="ChEBI" id="CHEBI:33019"/>
        <dbReference type="ChEBI" id="CHEBI:57692"/>
        <dbReference type="ChEBI" id="CHEBI:58210"/>
        <dbReference type="EC" id="2.7.7.2"/>
    </reaction>
</comment>
<keyword evidence="6" id="KW-0548">Nucleotidyltransferase</keyword>
<evidence type="ECO:0000256" key="4">
    <source>
        <dbReference type="ARBA" id="ARBA00022643"/>
    </source>
</evidence>
<keyword evidence="13" id="KW-1185">Reference proteome</keyword>
<comment type="pathway">
    <text evidence="1">Cofactor biosynthesis; FAD biosynthesis; FAD from FMN: step 1/1.</text>
</comment>
<keyword evidence="9" id="KW-0067">ATP-binding</keyword>
<keyword evidence="8" id="KW-0274">FAD</keyword>
<dbReference type="EC" id="2.7.7.2" evidence="2"/>
<organism evidence="12 13">
    <name type="scientific">Lentzea flava</name>
    <dbReference type="NCBI Taxonomy" id="103732"/>
    <lineage>
        <taxon>Bacteria</taxon>
        <taxon>Bacillati</taxon>
        <taxon>Actinomycetota</taxon>
        <taxon>Actinomycetes</taxon>
        <taxon>Pseudonocardiales</taxon>
        <taxon>Pseudonocardiaceae</taxon>
        <taxon>Lentzea</taxon>
    </lineage>
</organism>
<evidence type="ECO:0000256" key="1">
    <source>
        <dbReference type="ARBA" id="ARBA00004726"/>
    </source>
</evidence>
<evidence type="ECO:0000313" key="12">
    <source>
        <dbReference type="EMBL" id="GGU23888.1"/>
    </source>
</evidence>
<dbReference type="InterPro" id="IPR014729">
    <property type="entry name" value="Rossmann-like_a/b/a_fold"/>
</dbReference>
<feature type="domain" description="FAD synthetase" evidence="11">
    <location>
        <begin position="1"/>
        <end position="56"/>
    </location>
</feature>
<evidence type="ECO:0000256" key="8">
    <source>
        <dbReference type="ARBA" id="ARBA00022827"/>
    </source>
</evidence>
<keyword evidence="3" id="KW-0285">Flavoprotein</keyword>
<dbReference type="Pfam" id="PF06574">
    <property type="entry name" value="FAD_syn"/>
    <property type="match status" value="1"/>
</dbReference>
<dbReference type="RefSeq" id="WP_229812321.1">
    <property type="nucleotide sequence ID" value="NZ_BMRE01000003.1"/>
</dbReference>
<comment type="caution">
    <text evidence="12">The sequence shown here is derived from an EMBL/GenBank/DDBJ whole genome shotgun (WGS) entry which is preliminary data.</text>
</comment>
<accession>A0ABQ2UG15</accession>
<evidence type="ECO:0000256" key="3">
    <source>
        <dbReference type="ARBA" id="ARBA00022630"/>
    </source>
</evidence>
<evidence type="ECO:0000256" key="2">
    <source>
        <dbReference type="ARBA" id="ARBA00012393"/>
    </source>
</evidence>
<evidence type="ECO:0000313" key="13">
    <source>
        <dbReference type="Proteomes" id="UP000649573"/>
    </source>
</evidence>